<name>A0A7D5JNR7_9CAUD</name>
<protein>
    <submittedName>
        <fullName evidence="1">Uncharacterized protein</fullName>
    </submittedName>
</protein>
<proteinExistence type="predicted"/>
<dbReference type="EMBL" id="MN518894">
    <property type="protein sequence ID" value="QLF86392.1"/>
    <property type="molecule type" value="Genomic_DNA"/>
</dbReference>
<organism evidence="1">
    <name type="scientific">Escherichia virus LS2</name>
    <dbReference type="NCBI Taxonomy" id="2743776"/>
    <lineage>
        <taxon>Viruses</taxon>
        <taxon>Duplodnaviria</taxon>
        <taxon>Heunggongvirae</taxon>
        <taxon>Uroviricota</taxon>
        <taxon>Caudoviricetes</taxon>
        <taxon>Autographivirales</taxon>
        <taxon>Autotranscriptaviridae</taxon>
        <taxon>Studiervirinae</taxon>
        <taxon>Kayfunavirus</taxon>
        <taxon>Kayfunavirus LS2</taxon>
    </lineage>
</organism>
<evidence type="ECO:0000313" key="1">
    <source>
        <dbReference type="EMBL" id="QLF86392.1"/>
    </source>
</evidence>
<sequence>MNHYELKDFAKSLGLVVEHDWYEDLQRRLKVERVSFRTDYRYSPRTATSEGPDSET</sequence>
<reference evidence="1" key="1">
    <citation type="submission" date="2019-09" db="EMBL/GenBank/DDBJ databases">
        <authorList>
            <person name="Kumar P."/>
            <person name="Meghvansi M.K."/>
            <person name="Kamboj D.V."/>
        </authorList>
    </citation>
    <scope>NUCLEOTIDE SEQUENCE [LARGE SCALE GENOMIC DNA]</scope>
</reference>
<gene>
    <name evidence="1" type="ORF">LS2_07</name>
</gene>
<accession>A0A7D5JNR7</accession>